<dbReference type="EMBL" id="CAIX01000238">
    <property type="protein sequence ID" value="CCI48606.1"/>
    <property type="molecule type" value="Genomic_DNA"/>
</dbReference>
<evidence type="ECO:0008006" key="4">
    <source>
        <dbReference type="Google" id="ProtNLM"/>
    </source>
</evidence>
<feature type="coiled-coil region" evidence="1">
    <location>
        <begin position="58"/>
        <end position="127"/>
    </location>
</feature>
<keyword evidence="1" id="KW-0175">Coiled coil</keyword>
<dbReference type="AlphaFoldDB" id="A0A024GPX3"/>
<accession>A0A024GPX3</accession>
<evidence type="ECO:0000313" key="3">
    <source>
        <dbReference type="Proteomes" id="UP000053237"/>
    </source>
</evidence>
<gene>
    <name evidence="2" type="ORF">BN9_097840</name>
</gene>
<dbReference type="InParanoid" id="A0A024GPX3"/>
<feature type="coiled-coil region" evidence="1">
    <location>
        <begin position="210"/>
        <end position="270"/>
    </location>
</feature>
<evidence type="ECO:0000313" key="2">
    <source>
        <dbReference type="EMBL" id="CCI48606.1"/>
    </source>
</evidence>
<organism evidence="2 3">
    <name type="scientific">Albugo candida</name>
    <dbReference type="NCBI Taxonomy" id="65357"/>
    <lineage>
        <taxon>Eukaryota</taxon>
        <taxon>Sar</taxon>
        <taxon>Stramenopiles</taxon>
        <taxon>Oomycota</taxon>
        <taxon>Peronosporomycetes</taxon>
        <taxon>Albuginales</taxon>
        <taxon>Albuginaceae</taxon>
        <taxon>Albugo</taxon>
    </lineage>
</organism>
<sequence>MNTIATYLNHANRKKLFDITKMRVTESETKAAARLYTSSMVSLKVSSTVNTHRMRLTALFMQNQLDEVEADIDNASLKTEQKGLQARLMSIAHDEDERIFEGYKARLECITHQNKDLEAEELELQKRKSRLIHFYGIQKHETENMHAAYVKFLKNDQELAAEEERMSLTLEQCMELEKQLCRFIEVQNEGEEASAQIPVDIYLIVTDFDVNSVEQMLLQKAETLKDAKKEFSDLMRETERIRDIEKAQLETSLQVELQQLENKIKQLNAD</sequence>
<comment type="caution">
    <text evidence="2">The sequence shown here is derived from an EMBL/GenBank/DDBJ whole genome shotgun (WGS) entry which is preliminary data.</text>
</comment>
<dbReference type="Proteomes" id="UP000053237">
    <property type="component" value="Unassembled WGS sequence"/>
</dbReference>
<proteinExistence type="predicted"/>
<name>A0A024GPX3_9STRA</name>
<protein>
    <recommendedName>
        <fullName evidence="4">DUF4200 domain-containing protein</fullName>
    </recommendedName>
</protein>
<evidence type="ECO:0000256" key="1">
    <source>
        <dbReference type="SAM" id="Coils"/>
    </source>
</evidence>
<reference evidence="2 3" key="1">
    <citation type="submission" date="2012-05" db="EMBL/GenBank/DDBJ databases">
        <title>Recombination and specialization in a pathogen metapopulation.</title>
        <authorList>
            <person name="Gardiner A."/>
            <person name="Kemen E."/>
            <person name="Schultz-Larsen T."/>
            <person name="MacLean D."/>
            <person name="Van Oosterhout C."/>
            <person name="Jones J.D.G."/>
        </authorList>
    </citation>
    <scope>NUCLEOTIDE SEQUENCE [LARGE SCALE GENOMIC DNA]</scope>
    <source>
        <strain evidence="2 3">Ac Nc2</strain>
    </source>
</reference>
<keyword evidence="3" id="KW-1185">Reference proteome</keyword>